<gene>
    <name evidence="2" type="primary">LOC114328760</name>
</gene>
<proteinExistence type="predicted"/>
<dbReference type="OrthoDB" id="5945029at2759"/>
<organism evidence="2">
    <name type="scientific">Diabrotica virgifera virgifera</name>
    <name type="common">western corn rootworm</name>
    <dbReference type="NCBI Taxonomy" id="50390"/>
    <lineage>
        <taxon>Eukaryota</taxon>
        <taxon>Metazoa</taxon>
        <taxon>Ecdysozoa</taxon>
        <taxon>Arthropoda</taxon>
        <taxon>Hexapoda</taxon>
        <taxon>Insecta</taxon>
        <taxon>Pterygota</taxon>
        <taxon>Neoptera</taxon>
        <taxon>Endopterygota</taxon>
        <taxon>Coleoptera</taxon>
        <taxon>Polyphaga</taxon>
        <taxon>Cucujiformia</taxon>
        <taxon>Chrysomeloidea</taxon>
        <taxon>Chrysomelidae</taxon>
        <taxon>Galerucinae</taxon>
        <taxon>Diabroticina</taxon>
        <taxon>Diabroticites</taxon>
        <taxon>Diabrotica</taxon>
    </lineage>
</organism>
<dbReference type="Gene3D" id="2.10.25.10">
    <property type="entry name" value="Laminin"/>
    <property type="match status" value="1"/>
</dbReference>
<feature type="chain" id="PRO_5028304612" evidence="1">
    <location>
        <begin position="20"/>
        <end position="87"/>
    </location>
</feature>
<accession>A0A6P7FF69</accession>
<evidence type="ECO:0000256" key="1">
    <source>
        <dbReference type="SAM" id="SignalP"/>
    </source>
</evidence>
<dbReference type="KEGG" id="dvv:114328760"/>
<name>A0A6P7FF69_DIAVI</name>
<sequence>MKHIILFTFLILAVAQIHCQDGLRDNTDQCGPNARFVLCTGCCEEETCEHRNPSSCNNCPAVCRGPGCECLPGYIRKTKGGPCVKTC</sequence>
<protein>
    <submittedName>
        <fullName evidence="2">Chymotrypsin/elastase isoinhibitor 1-like isoform X1</fullName>
    </submittedName>
</protein>
<keyword evidence="1" id="KW-0732">Signal</keyword>
<dbReference type="AlphaFoldDB" id="A0A6P7FF69"/>
<evidence type="ECO:0000313" key="2">
    <source>
        <dbReference type="RefSeq" id="XP_028133517.1"/>
    </source>
</evidence>
<feature type="signal peptide" evidence="1">
    <location>
        <begin position="1"/>
        <end position="19"/>
    </location>
</feature>
<dbReference type="InParanoid" id="A0A6P7FF69"/>
<reference evidence="2" key="1">
    <citation type="submission" date="2025-08" db="UniProtKB">
        <authorList>
            <consortium name="RefSeq"/>
        </authorList>
    </citation>
    <scope>IDENTIFICATION</scope>
    <source>
        <tissue evidence="2">Whole insect</tissue>
    </source>
</reference>
<dbReference type="RefSeq" id="XP_028133517.1">
    <property type="nucleotide sequence ID" value="XM_028277716.1"/>
</dbReference>